<proteinExistence type="inferred from homology"/>
<dbReference type="GO" id="GO:0044284">
    <property type="term" value="C:mitochondrial crista junction"/>
    <property type="evidence" value="ECO:0007669"/>
    <property type="project" value="TreeGrafter"/>
</dbReference>
<dbReference type="InterPro" id="IPR026769">
    <property type="entry name" value="Mic13"/>
</dbReference>
<feature type="transmembrane region" description="Helical" evidence="8">
    <location>
        <begin position="132"/>
        <end position="153"/>
    </location>
</feature>
<dbReference type="PANTHER" id="PTHR31816">
    <property type="entry name" value="MICOS COMPLEX SUBUNIT MIC13"/>
    <property type="match status" value="1"/>
</dbReference>
<comment type="caution">
    <text evidence="8">Lacks conserved residue(s) required for the propagation of feature annotation.</text>
</comment>
<evidence type="ECO:0000256" key="4">
    <source>
        <dbReference type="ARBA" id="ARBA00022792"/>
    </source>
</evidence>
<keyword evidence="3 8" id="KW-0812">Transmembrane</keyword>
<dbReference type="PANTHER" id="PTHR31816:SF3">
    <property type="entry name" value="MICOS COMPLEX SUBUNIT MIC13"/>
    <property type="match status" value="1"/>
</dbReference>
<dbReference type="GO" id="GO:0061617">
    <property type="term" value="C:MICOS complex"/>
    <property type="evidence" value="ECO:0007669"/>
    <property type="project" value="UniProtKB-UniRule"/>
</dbReference>
<evidence type="ECO:0000256" key="2">
    <source>
        <dbReference type="ARBA" id="ARBA00006771"/>
    </source>
</evidence>
<organism evidence="9 10">
    <name type="scientific">Callosobruchus maculatus</name>
    <name type="common">Southern cowpea weevil</name>
    <name type="synonym">Pulse bruchid</name>
    <dbReference type="NCBI Taxonomy" id="64391"/>
    <lineage>
        <taxon>Eukaryota</taxon>
        <taxon>Metazoa</taxon>
        <taxon>Ecdysozoa</taxon>
        <taxon>Arthropoda</taxon>
        <taxon>Hexapoda</taxon>
        <taxon>Insecta</taxon>
        <taxon>Pterygota</taxon>
        <taxon>Neoptera</taxon>
        <taxon>Endopterygota</taxon>
        <taxon>Coleoptera</taxon>
        <taxon>Polyphaga</taxon>
        <taxon>Cucujiformia</taxon>
        <taxon>Chrysomeloidea</taxon>
        <taxon>Chrysomelidae</taxon>
        <taxon>Bruchinae</taxon>
        <taxon>Bruchini</taxon>
        <taxon>Callosobruchus</taxon>
    </lineage>
</organism>
<evidence type="ECO:0000313" key="10">
    <source>
        <dbReference type="Proteomes" id="UP000410492"/>
    </source>
</evidence>
<protein>
    <recommendedName>
        <fullName evidence="8">MICOS complex subunit MIC13</fullName>
    </recommendedName>
</protein>
<keyword evidence="5 8" id="KW-1133">Transmembrane helix</keyword>
<dbReference type="Pfam" id="PF15884">
    <property type="entry name" value="QIL1"/>
    <property type="match status" value="1"/>
</dbReference>
<evidence type="ECO:0000256" key="1">
    <source>
        <dbReference type="ARBA" id="ARBA00004434"/>
    </source>
</evidence>
<feature type="transmembrane region" description="Helical" evidence="8">
    <location>
        <begin position="39"/>
        <end position="60"/>
    </location>
</feature>
<keyword evidence="6 8" id="KW-0496">Mitochondrion</keyword>
<comment type="similarity">
    <text evidence="2 8">Belongs to the MICOS complex subunit Mic13 family.</text>
</comment>
<feature type="non-terminal residue" evidence="9">
    <location>
        <position position="1"/>
    </location>
</feature>
<evidence type="ECO:0000256" key="3">
    <source>
        <dbReference type="ARBA" id="ARBA00022692"/>
    </source>
</evidence>
<evidence type="ECO:0000313" key="9">
    <source>
        <dbReference type="EMBL" id="VEN41889.1"/>
    </source>
</evidence>
<evidence type="ECO:0000256" key="5">
    <source>
        <dbReference type="ARBA" id="ARBA00022989"/>
    </source>
</evidence>
<name>A0A653C436_CALMS</name>
<dbReference type="EMBL" id="CAACVG010006809">
    <property type="protein sequence ID" value="VEN41889.1"/>
    <property type="molecule type" value="Genomic_DNA"/>
</dbReference>
<dbReference type="Proteomes" id="UP000410492">
    <property type="component" value="Unassembled WGS sequence"/>
</dbReference>
<evidence type="ECO:0000256" key="7">
    <source>
        <dbReference type="ARBA" id="ARBA00023136"/>
    </source>
</evidence>
<keyword evidence="10" id="KW-1185">Reference proteome</keyword>
<keyword evidence="4 8" id="KW-0999">Mitochondrion inner membrane</keyword>
<evidence type="ECO:0000256" key="6">
    <source>
        <dbReference type="ARBA" id="ARBA00023128"/>
    </source>
</evidence>
<dbReference type="AlphaFoldDB" id="A0A653C436"/>
<accession>A0A653C436</accession>
<comment type="function">
    <text evidence="8">Component of the MICOS complex, a large protein complex of the mitochondrial inner membrane that plays crucial roles in the maintenance of crista junctions, inner membrane architecture, and formation of contact sites to the outer membrane.</text>
</comment>
<dbReference type="OrthoDB" id="5948578at2759"/>
<comment type="subunit">
    <text evidence="8">Component of the mitochondrial contact site and cristae organizing system (MICOS) complex.</text>
</comment>
<reference evidence="9 10" key="1">
    <citation type="submission" date="2019-01" db="EMBL/GenBank/DDBJ databases">
        <authorList>
            <person name="Sayadi A."/>
        </authorList>
    </citation>
    <scope>NUCLEOTIDE SEQUENCE [LARGE SCALE GENOMIC DNA]</scope>
</reference>
<evidence type="ECO:0000256" key="8">
    <source>
        <dbReference type="RuleBase" id="RU363009"/>
    </source>
</evidence>
<dbReference type="GO" id="GO:0042407">
    <property type="term" value="P:cristae formation"/>
    <property type="evidence" value="ECO:0007669"/>
    <property type="project" value="TreeGrafter"/>
</dbReference>
<comment type="subcellular location">
    <subcellularLocation>
        <location evidence="1 8">Mitochondrion inner membrane</location>
        <topology evidence="1 8">Single-pass membrane protein</topology>
    </subcellularLocation>
</comment>
<sequence>SAICKPKPKTIRVATGKELKKICPPKLCDCKPKKPGKGLLGLIGFALKAGVAAAAIYISYDAGIWGTGDDSQDLYKAYCTIKTDPQKRKEKIWEPPSCQEERELFTPQPFDPYSHCDKPPVRLQDNQIKFKQYWNCAVTCVFSAIAGFPNNVMNRSSKREEKKKEEDEQPFCIPYDELPEEERIENSYK</sequence>
<keyword evidence="7 8" id="KW-0472">Membrane</keyword>
<gene>
    <name evidence="9" type="ORF">CALMAC_LOCUS5558</name>
</gene>